<dbReference type="GO" id="GO:0005524">
    <property type="term" value="F:ATP binding"/>
    <property type="evidence" value="ECO:0007669"/>
    <property type="project" value="UniProtKB-KW"/>
</dbReference>
<dbReference type="Proteomes" id="UP001180020">
    <property type="component" value="Unassembled WGS sequence"/>
</dbReference>
<dbReference type="FunFam" id="1.10.510.10:FF:000336">
    <property type="entry name" value="Cysteine-rich receptor-like protein kinase 2"/>
    <property type="match status" value="1"/>
</dbReference>
<dbReference type="SMART" id="SM00220">
    <property type="entry name" value="S_TKc"/>
    <property type="match status" value="1"/>
</dbReference>
<protein>
    <submittedName>
        <fullName evidence="6">Cysteine-rich receptor-like protein kinase 2</fullName>
    </submittedName>
</protein>
<keyword evidence="4" id="KW-0067">ATP-binding</keyword>
<keyword evidence="3 6" id="KW-0418">Kinase</keyword>
<gene>
    <name evidence="6" type="primary">CRK2</name>
    <name evidence="6" type="ORF">QJS10_CPA01g01268</name>
</gene>
<accession>A0AAV9FGT8</accession>
<reference evidence="6" key="1">
    <citation type="journal article" date="2023" name="Nat. Commun.">
        <title>Diploid and tetraploid genomes of Acorus and the evolution of monocots.</title>
        <authorList>
            <person name="Ma L."/>
            <person name="Liu K.W."/>
            <person name="Li Z."/>
            <person name="Hsiao Y.Y."/>
            <person name="Qi Y."/>
            <person name="Fu T."/>
            <person name="Tang G.D."/>
            <person name="Zhang D."/>
            <person name="Sun W.H."/>
            <person name="Liu D.K."/>
            <person name="Li Y."/>
            <person name="Chen G.Z."/>
            <person name="Liu X.D."/>
            <person name="Liao X.Y."/>
            <person name="Jiang Y.T."/>
            <person name="Yu X."/>
            <person name="Hao Y."/>
            <person name="Huang J."/>
            <person name="Zhao X.W."/>
            <person name="Ke S."/>
            <person name="Chen Y.Y."/>
            <person name="Wu W.L."/>
            <person name="Hsu J.L."/>
            <person name="Lin Y.F."/>
            <person name="Huang M.D."/>
            <person name="Li C.Y."/>
            <person name="Huang L."/>
            <person name="Wang Z.W."/>
            <person name="Zhao X."/>
            <person name="Zhong W.Y."/>
            <person name="Peng D.H."/>
            <person name="Ahmad S."/>
            <person name="Lan S."/>
            <person name="Zhang J.S."/>
            <person name="Tsai W.C."/>
            <person name="Van de Peer Y."/>
            <person name="Liu Z.J."/>
        </authorList>
    </citation>
    <scope>NUCLEOTIDE SEQUENCE</scope>
    <source>
        <strain evidence="6">CP</strain>
    </source>
</reference>
<dbReference type="AlphaFoldDB" id="A0AAV9FGT8"/>
<evidence type="ECO:0000256" key="4">
    <source>
        <dbReference type="ARBA" id="ARBA00022840"/>
    </source>
</evidence>
<dbReference type="GO" id="GO:0004672">
    <property type="term" value="F:protein kinase activity"/>
    <property type="evidence" value="ECO:0007669"/>
    <property type="project" value="InterPro"/>
</dbReference>
<comment type="caution">
    <text evidence="6">The sequence shown here is derived from an EMBL/GenBank/DDBJ whole genome shotgun (WGS) entry which is preliminary data.</text>
</comment>
<reference evidence="6" key="2">
    <citation type="submission" date="2023-06" db="EMBL/GenBank/DDBJ databases">
        <authorList>
            <person name="Ma L."/>
            <person name="Liu K.-W."/>
            <person name="Li Z."/>
            <person name="Hsiao Y.-Y."/>
            <person name="Qi Y."/>
            <person name="Fu T."/>
            <person name="Tang G."/>
            <person name="Zhang D."/>
            <person name="Sun W.-H."/>
            <person name="Liu D.-K."/>
            <person name="Li Y."/>
            <person name="Chen G.-Z."/>
            <person name="Liu X.-D."/>
            <person name="Liao X.-Y."/>
            <person name="Jiang Y.-T."/>
            <person name="Yu X."/>
            <person name="Hao Y."/>
            <person name="Huang J."/>
            <person name="Zhao X.-W."/>
            <person name="Ke S."/>
            <person name="Chen Y.-Y."/>
            <person name="Wu W.-L."/>
            <person name="Hsu J.-L."/>
            <person name="Lin Y.-F."/>
            <person name="Huang M.-D."/>
            <person name="Li C.-Y."/>
            <person name="Huang L."/>
            <person name="Wang Z.-W."/>
            <person name="Zhao X."/>
            <person name="Zhong W.-Y."/>
            <person name="Peng D.-H."/>
            <person name="Ahmad S."/>
            <person name="Lan S."/>
            <person name="Zhang J.-S."/>
            <person name="Tsai W.-C."/>
            <person name="Van De Peer Y."/>
            <person name="Liu Z.-J."/>
        </authorList>
    </citation>
    <scope>NUCLEOTIDE SEQUENCE</scope>
    <source>
        <strain evidence="6">CP</strain>
        <tissue evidence="6">Leaves</tissue>
    </source>
</reference>
<dbReference type="InterPro" id="IPR000719">
    <property type="entry name" value="Prot_kinase_dom"/>
</dbReference>
<evidence type="ECO:0000313" key="7">
    <source>
        <dbReference type="Proteomes" id="UP001180020"/>
    </source>
</evidence>
<dbReference type="InterPro" id="IPR008271">
    <property type="entry name" value="Ser/Thr_kinase_AS"/>
</dbReference>
<evidence type="ECO:0000256" key="2">
    <source>
        <dbReference type="ARBA" id="ARBA00022741"/>
    </source>
</evidence>
<keyword evidence="6" id="KW-0675">Receptor</keyword>
<dbReference type="Gene3D" id="3.30.200.20">
    <property type="entry name" value="Phosphorylase Kinase, domain 1"/>
    <property type="match status" value="1"/>
</dbReference>
<evidence type="ECO:0000256" key="1">
    <source>
        <dbReference type="ARBA" id="ARBA00022679"/>
    </source>
</evidence>
<dbReference type="PROSITE" id="PS50011">
    <property type="entry name" value="PROTEIN_KINASE_DOM"/>
    <property type="match status" value="1"/>
</dbReference>
<organism evidence="6 7">
    <name type="scientific">Acorus calamus</name>
    <name type="common">Sweet flag</name>
    <dbReference type="NCBI Taxonomy" id="4465"/>
    <lineage>
        <taxon>Eukaryota</taxon>
        <taxon>Viridiplantae</taxon>
        <taxon>Streptophyta</taxon>
        <taxon>Embryophyta</taxon>
        <taxon>Tracheophyta</taxon>
        <taxon>Spermatophyta</taxon>
        <taxon>Magnoliopsida</taxon>
        <taxon>Liliopsida</taxon>
        <taxon>Acoraceae</taxon>
        <taxon>Acorus</taxon>
    </lineage>
</organism>
<dbReference type="SUPFAM" id="SSF56112">
    <property type="entry name" value="Protein kinase-like (PK-like)"/>
    <property type="match status" value="1"/>
</dbReference>
<proteinExistence type="predicted"/>
<dbReference type="Pfam" id="PF07714">
    <property type="entry name" value="PK_Tyr_Ser-Thr"/>
    <property type="match status" value="1"/>
</dbReference>
<feature type="domain" description="Protein kinase" evidence="5">
    <location>
        <begin position="1"/>
        <end position="248"/>
    </location>
</feature>
<keyword evidence="7" id="KW-1185">Reference proteome</keyword>
<dbReference type="PANTHER" id="PTHR47973">
    <property type="entry name" value="CYSTEINE-RICH RECEPTOR-LIKE PROTEIN KINASE 3"/>
    <property type="match status" value="1"/>
</dbReference>
<dbReference type="EMBL" id="JAUJYO010000001">
    <property type="protein sequence ID" value="KAK1325135.1"/>
    <property type="molecule type" value="Genomic_DNA"/>
</dbReference>
<keyword evidence="1" id="KW-0808">Transferase</keyword>
<dbReference type="InterPro" id="IPR052059">
    <property type="entry name" value="CR_Ser/Thr_kinase"/>
</dbReference>
<dbReference type="PROSITE" id="PS00108">
    <property type="entry name" value="PROTEIN_KINASE_ST"/>
    <property type="match status" value="1"/>
</dbReference>
<evidence type="ECO:0000256" key="3">
    <source>
        <dbReference type="ARBA" id="ARBA00022777"/>
    </source>
</evidence>
<dbReference type="InterPro" id="IPR011009">
    <property type="entry name" value="Kinase-like_dom_sf"/>
</dbReference>
<evidence type="ECO:0000313" key="6">
    <source>
        <dbReference type="EMBL" id="KAK1325135.1"/>
    </source>
</evidence>
<sequence length="286" mass="31964">MDFFNEVNIISSVEHKNLVRLLGCSLGPDSLLVYEYLPNMSLDRFIFDDQKAKELDWEKRFKIIVGTARGLAYLHENPKARIIHRDIKASNVLLDTKLQAKIADFGLARSFDEDKSHISTAVAGTLGYMAPEYVAHGQLTEKADVYSFGVLLLEIISGKQNCKSITSHCSEGLLTLAWKHFQSGTVEDLIDPNISGGHDMKPHILRTVHIALLCTQESPSLRPSMSRALTMLLRTTGEPLPPPTNPPFTDEDKMELKEVEGDSHHLLYESQSSSVATLSHSTFYPR</sequence>
<evidence type="ECO:0000259" key="5">
    <source>
        <dbReference type="PROSITE" id="PS50011"/>
    </source>
</evidence>
<keyword evidence="2" id="KW-0547">Nucleotide-binding</keyword>
<name>A0AAV9FGT8_ACOCL</name>
<dbReference type="InterPro" id="IPR001245">
    <property type="entry name" value="Ser-Thr/Tyr_kinase_cat_dom"/>
</dbReference>
<dbReference type="Gene3D" id="1.10.510.10">
    <property type="entry name" value="Transferase(Phosphotransferase) domain 1"/>
    <property type="match status" value="1"/>
</dbReference>